<evidence type="ECO:0000313" key="1">
    <source>
        <dbReference type="EMBL" id="ABV15098.1"/>
    </source>
</evidence>
<gene>
    <name evidence="1" type="ordered locus">CKO_04026</name>
</gene>
<accession>A8ANN5</accession>
<protein>
    <submittedName>
        <fullName evidence="1">Uncharacterized protein</fullName>
    </submittedName>
</protein>
<organism evidence="1 2">
    <name type="scientific">Citrobacter koseri (strain ATCC BAA-895 / CDC 4225-83 / SGSC4696)</name>
    <dbReference type="NCBI Taxonomy" id="290338"/>
    <lineage>
        <taxon>Bacteria</taxon>
        <taxon>Pseudomonadati</taxon>
        <taxon>Pseudomonadota</taxon>
        <taxon>Gammaproteobacteria</taxon>
        <taxon>Enterobacterales</taxon>
        <taxon>Enterobacteriaceae</taxon>
        <taxon>Citrobacter</taxon>
    </lineage>
</organism>
<dbReference type="KEGG" id="cko:CKO_04026"/>
<dbReference type="Proteomes" id="UP000008148">
    <property type="component" value="Chromosome"/>
</dbReference>
<dbReference type="HOGENOM" id="CLU_3059951_0_0_6"/>
<evidence type="ECO:0000313" key="2">
    <source>
        <dbReference type="Proteomes" id="UP000008148"/>
    </source>
</evidence>
<name>A8ANN5_CITK8</name>
<dbReference type="STRING" id="290338.CKO_04026"/>
<proteinExistence type="predicted"/>
<reference evidence="1 2" key="1">
    <citation type="submission" date="2007-08" db="EMBL/GenBank/DDBJ databases">
        <authorList>
            <consortium name="The Citrobacter koseri Genome Sequencing Project"/>
            <person name="McClelland M."/>
            <person name="Sanderson E.K."/>
            <person name="Porwollik S."/>
            <person name="Spieth J."/>
            <person name="Clifton W.S."/>
            <person name="Latreille P."/>
            <person name="Courtney L."/>
            <person name="Wang C."/>
            <person name="Pepin K."/>
            <person name="Bhonagiri V."/>
            <person name="Nash W."/>
            <person name="Johnson M."/>
            <person name="Thiruvilangam P."/>
            <person name="Wilson R."/>
        </authorList>
    </citation>
    <scope>NUCLEOTIDE SEQUENCE [LARGE SCALE GENOMIC DNA]</scope>
    <source>
        <strain evidence="2">ATCC BAA-895 / CDC 4225-83 / SGSC4696</strain>
    </source>
</reference>
<dbReference type="AlphaFoldDB" id="A8ANN5"/>
<sequence>MIYTQYLPHYSPEFQQFRRIFGGRYKKYRSPPTPAQPLYHGKSRQMASGNICV</sequence>
<dbReference type="EMBL" id="CP000822">
    <property type="protein sequence ID" value="ABV15098.1"/>
    <property type="molecule type" value="Genomic_DNA"/>
</dbReference>
<keyword evidence="2" id="KW-1185">Reference proteome</keyword>